<keyword evidence="5 7" id="KW-1133">Transmembrane helix</keyword>
<evidence type="ECO:0000256" key="1">
    <source>
        <dbReference type="ARBA" id="ARBA00004651"/>
    </source>
</evidence>
<feature type="domain" description="Type II secretion system protein GspF" evidence="8">
    <location>
        <begin position="1"/>
        <end position="116"/>
    </location>
</feature>
<gene>
    <name evidence="9" type="ORF">JCM9152_4214</name>
</gene>
<evidence type="ECO:0000256" key="5">
    <source>
        <dbReference type="ARBA" id="ARBA00022989"/>
    </source>
</evidence>
<keyword evidence="6 7" id="KW-0472">Membrane</keyword>
<accession>W4QMT7</accession>
<name>W4QMT7_9BACI</name>
<evidence type="ECO:0000256" key="6">
    <source>
        <dbReference type="ARBA" id="ARBA00023136"/>
    </source>
</evidence>
<evidence type="ECO:0000259" key="8">
    <source>
        <dbReference type="Pfam" id="PF00482"/>
    </source>
</evidence>
<comment type="similarity">
    <text evidence="2">Belongs to the GSP F family.</text>
</comment>
<dbReference type="InterPro" id="IPR003004">
    <property type="entry name" value="GspF/PilC"/>
</dbReference>
<dbReference type="InterPro" id="IPR042094">
    <property type="entry name" value="T2SS_GspF_sf"/>
</dbReference>
<keyword evidence="4 7" id="KW-0812">Transmembrane</keyword>
<protein>
    <submittedName>
        <fullName evidence="9">Late competence protein ComGB</fullName>
    </submittedName>
</protein>
<evidence type="ECO:0000313" key="9">
    <source>
        <dbReference type="EMBL" id="GAE32669.1"/>
    </source>
</evidence>
<keyword evidence="3" id="KW-1003">Cell membrane</keyword>
<reference evidence="9" key="1">
    <citation type="journal article" date="2014" name="Genome Announc.">
        <title>Draft Genome Sequences of Three Alkaliphilic Bacillus Strains, Bacillus wakoensis JCM 9140T, Bacillus akibai JCM 9157T, and Bacillus hemicellulosilyticus JCM 9152T.</title>
        <authorList>
            <person name="Yuki M."/>
            <person name="Oshima K."/>
            <person name="Suda W."/>
            <person name="Oshida Y."/>
            <person name="Kitamura K."/>
            <person name="Iida T."/>
            <person name="Hattori M."/>
            <person name="Ohkuma M."/>
        </authorList>
    </citation>
    <scope>NUCLEOTIDE SEQUENCE [LARGE SCALE GENOMIC DNA]</scope>
    <source>
        <strain evidence="9">JCM 9152</strain>
    </source>
</reference>
<organism evidence="9 10">
    <name type="scientific">Halalkalibacter hemicellulosilyticusJCM 9152</name>
    <dbReference type="NCBI Taxonomy" id="1236971"/>
    <lineage>
        <taxon>Bacteria</taxon>
        <taxon>Bacillati</taxon>
        <taxon>Bacillota</taxon>
        <taxon>Bacilli</taxon>
        <taxon>Bacillales</taxon>
        <taxon>Bacillaceae</taxon>
        <taxon>Halalkalibacter</taxon>
    </lineage>
</organism>
<dbReference type="InterPro" id="IPR018076">
    <property type="entry name" value="T2SS_GspF_dom"/>
</dbReference>
<dbReference type="EMBL" id="BAUU01000045">
    <property type="protein sequence ID" value="GAE32669.1"/>
    <property type="molecule type" value="Genomic_DNA"/>
</dbReference>
<sequence length="124" mass="14454">MLKAGMTIQQALQQIQDQPYVEFLKLESERLMIGLRFGQSLAEVIEESPIYQKEFSSVIANGFRTGYIATDLIYYSTMLYTELERMIQKGLYRIQPIMFMLIGFIVLFLFLATLLPVYEMLNTM</sequence>
<keyword evidence="10" id="KW-1185">Reference proteome</keyword>
<evidence type="ECO:0000256" key="7">
    <source>
        <dbReference type="SAM" id="Phobius"/>
    </source>
</evidence>
<dbReference type="PANTHER" id="PTHR30012">
    <property type="entry name" value="GENERAL SECRETION PATHWAY PROTEIN"/>
    <property type="match status" value="1"/>
</dbReference>
<dbReference type="Proteomes" id="UP000018895">
    <property type="component" value="Unassembled WGS sequence"/>
</dbReference>
<feature type="transmembrane region" description="Helical" evidence="7">
    <location>
        <begin position="97"/>
        <end position="118"/>
    </location>
</feature>
<dbReference type="GO" id="GO:0005886">
    <property type="term" value="C:plasma membrane"/>
    <property type="evidence" value="ECO:0007669"/>
    <property type="project" value="UniProtKB-SubCell"/>
</dbReference>
<evidence type="ECO:0000256" key="3">
    <source>
        <dbReference type="ARBA" id="ARBA00022475"/>
    </source>
</evidence>
<comment type="caution">
    <text evidence="9">The sequence shown here is derived from an EMBL/GenBank/DDBJ whole genome shotgun (WGS) entry which is preliminary data.</text>
</comment>
<dbReference type="STRING" id="1236971.JCM9152_4214"/>
<dbReference type="Pfam" id="PF00482">
    <property type="entry name" value="T2SSF"/>
    <property type="match status" value="1"/>
</dbReference>
<dbReference type="Gene3D" id="1.20.81.30">
    <property type="entry name" value="Type II secretion system (T2SS), domain F"/>
    <property type="match status" value="1"/>
</dbReference>
<evidence type="ECO:0000256" key="4">
    <source>
        <dbReference type="ARBA" id="ARBA00022692"/>
    </source>
</evidence>
<comment type="subcellular location">
    <subcellularLocation>
        <location evidence="1">Cell membrane</location>
        <topology evidence="1">Multi-pass membrane protein</topology>
    </subcellularLocation>
</comment>
<dbReference type="PANTHER" id="PTHR30012:SF0">
    <property type="entry name" value="TYPE II SECRETION SYSTEM PROTEIN F-RELATED"/>
    <property type="match status" value="1"/>
</dbReference>
<evidence type="ECO:0000256" key="2">
    <source>
        <dbReference type="ARBA" id="ARBA00005745"/>
    </source>
</evidence>
<evidence type="ECO:0000313" key="10">
    <source>
        <dbReference type="Proteomes" id="UP000018895"/>
    </source>
</evidence>
<proteinExistence type="inferred from homology"/>
<dbReference type="AlphaFoldDB" id="W4QMT7"/>